<keyword evidence="1" id="KW-0175">Coiled coil</keyword>
<dbReference type="Pfam" id="PF13555">
    <property type="entry name" value="AAA_29"/>
    <property type="match status" value="1"/>
</dbReference>
<keyword evidence="3" id="KW-1185">Reference proteome</keyword>
<feature type="coiled-coil region" evidence="1">
    <location>
        <begin position="296"/>
        <end position="344"/>
    </location>
</feature>
<dbReference type="InterPro" id="IPR027417">
    <property type="entry name" value="P-loop_NTPase"/>
</dbReference>
<gene>
    <name evidence="2" type="ORF">NJU99_08470</name>
</gene>
<evidence type="ECO:0000313" key="3">
    <source>
        <dbReference type="Proteomes" id="UP001060012"/>
    </source>
</evidence>
<dbReference type="PROSITE" id="PS00675">
    <property type="entry name" value="SIGMA54_INTERACT_1"/>
    <property type="match status" value="1"/>
</dbReference>
<feature type="coiled-coil region" evidence="1">
    <location>
        <begin position="459"/>
        <end position="500"/>
    </location>
</feature>
<dbReference type="Pfam" id="PF13558">
    <property type="entry name" value="SbcC_Walker_B"/>
    <property type="match status" value="1"/>
</dbReference>
<accession>A0ABY5E0B6</accession>
<evidence type="ECO:0000256" key="1">
    <source>
        <dbReference type="SAM" id="Coils"/>
    </source>
</evidence>
<feature type="coiled-coil region" evidence="1">
    <location>
        <begin position="233"/>
        <end position="270"/>
    </location>
</feature>
<organism evidence="2 3">
    <name type="scientific">Arcobacter roscoffensis</name>
    <dbReference type="NCBI Taxonomy" id="2961520"/>
    <lineage>
        <taxon>Bacteria</taxon>
        <taxon>Pseudomonadati</taxon>
        <taxon>Campylobacterota</taxon>
        <taxon>Epsilonproteobacteria</taxon>
        <taxon>Campylobacterales</taxon>
        <taxon>Arcobacteraceae</taxon>
        <taxon>Arcobacter</taxon>
    </lineage>
</organism>
<feature type="coiled-coil region" evidence="1">
    <location>
        <begin position="662"/>
        <end position="689"/>
    </location>
</feature>
<reference evidence="2" key="1">
    <citation type="submission" date="2022-07" db="EMBL/GenBank/DDBJ databases">
        <title>Arcobacter roscoffensis sp. nov., a marine bacterium isolated from coastal seawater collected from Roscoff, France.</title>
        <authorList>
            <person name="Pascual J."/>
            <person name="Lepeaux C."/>
            <person name="Methner A."/>
            <person name="Overmann J."/>
        </authorList>
    </citation>
    <scope>NUCLEOTIDE SEQUENCE</scope>
    <source>
        <strain evidence="2">ARW1-2F2</strain>
    </source>
</reference>
<proteinExistence type="predicted"/>
<dbReference type="EMBL" id="CP100595">
    <property type="protein sequence ID" value="UTJ05302.1"/>
    <property type="molecule type" value="Genomic_DNA"/>
</dbReference>
<dbReference type="CDD" id="cd00267">
    <property type="entry name" value="ABC_ATPase"/>
    <property type="match status" value="1"/>
</dbReference>
<protein>
    <submittedName>
        <fullName evidence="2">Uncharacterized protein</fullName>
    </submittedName>
</protein>
<dbReference type="InterPro" id="IPR025662">
    <property type="entry name" value="Sigma_54_int_dom_ATP-bd_1"/>
</dbReference>
<dbReference type="SUPFAM" id="SSF52540">
    <property type="entry name" value="P-loop containing nucleoside triphosphate hydrolases"/>
    <property type="match status" value="1"/>
</dbReference>
<dbReference type="RefSeq" id="WP_254575483.1">
    <property type="nucleotide sequence ID" value="NZ_CP100595.1"/>
</dbReference>
<sequence>MSKLILANWSNIPNREYDLSDLVFLTGETGVGKSTMLDAIQTLMTASKNGIVKYNAGQDEAQNKKRNKEYRTLQGYFAGEDRFKFSRPTGCRSTIALTFQNSPKEEEACFSALITGSVDFEESKGEKKPKLDSLKFYIIRNTQLVKEDFSNEKGQLLNHAELYKSLCNKYDKDNVIHCTDKLDYLNSLYGTLWGRLKTISSRSTKAAKAFANFIHARPVENINSFVRNEFLASKNMKEEVNSLSNTIRSLDKLKKDAREIEDSIEILNKLDSKLYALIKKWQVLGEEHFTFCHYDVLKQKNKIIQDEKKYEKLEKQIKKSQRALNKLDEEQKSLDEKLIDLNISKQSNDKVKELESIEFKLDESRKNFNTAFSNSMRLVGKIESISNDVNMVFKNPEQFEELCILLSEFKVLLEEFVNNSFNTYFINSNIDTSDIDYQITNFRLMLEKLEDSYSSLVDSFEFNEQKENLEDEYKKLIVKNNDLDEKVATLKSEIKTLEETQYYCPQHIQNSVENLRKLLPKANVHLLYEFIELKDESWREAIEGYISNNRFAVIVSSQYESQAIEVVKQHDLKLKIIQGKKVLEELSFRGKAVHEDSIINLLEVSDEKALAYLICTYSEVLQVNDSSVLPMIKRGITKDCKAASSNLLFTCKLKDQRFIFGQEAQRRTLMKMKDELELLEKDSDSITSNIDILNKVKRVLSTLKSENKLVNIEDISNISYNHKIYHETKELKALIDTSDYDQIIKQIQECNKRKESIKYETTALNQEVGADTRSLNEKTRVEQTNQKDLEDKIKKLEASRYMFQIIYNKLVVETNIGFENYEKNILDRIDIKKDYSLSENIFESLKNLHHNFDSYFTSQNLLGKVALPKPLTFEELVLCEEHFNELLTFRKDLLEKIDVKNNSLTFKYKKDIESADKQFKNIFLNDFCNAIYTNIRQGEGAIDRLNETLRKHKFGNETYKIRRFPADEELKQYEEYFKAIHETKTNLDENSLFEALDKQGFEHISKALLDKFMDNEKHINELIRISDYRNYNNYDIYQEIDGNSISLSRNGKNSGGQGETSYYIIRSINLQSALKPLEAAISSLESIIIDESFLKSNEKRSKEILSYLNESLGFQVICAMPTKNVGTFYEIESTNYHFVHHPGKSNPLSELDYTTYAEFKIRNNSMVKKLFEKEEKDLFEIAKQKAEKVYEQ</sequence>
<name>A0ABY5E0B6_9BACT</name>
<dbReference type="Proteomes" id="UP001060012">
    <property type="component" value="Chromosome"/>
</dbReference>
<evidence type="ECO:0000313" key="2">
    <source>
        <dbReference type="EMBL" id="UTJ05302.1"/>
    </source>
</evidence>
<dbReference type="Gene3D" id="3.40.50.300">
    <property type="entry name" value="P-loop containing nucleotide triphosphate hydrolases"/>
    <property type="match status" value="1"/>
</dbReference>